<dbReference type="Proteomes" id="UP000468901">
    <property type="component" value="Unassembled WGS sequence"/>
</dbReference>
<accession>A0A6N6VK05</accession>
<name>A0A6N6VK05_9HYPH</name>
<evidence type="ECO:0000256" key="3">
    <source>
        <dbReference type="ARBA" id="ARBA00023121"/>
    </source>
</evidence>
<dbReference type="AlphaFoldDB" id="A0A6N6VK05"/>
<evidence type="ECO:0000313" key="6">
    <source>
        <dbReference type="Proteomes" id="UP000468901"/>
    </source>
</evidence>
<dbReference type="PANTHER" id="PTHR12704">
    <property type="entry name" value="TRANS-GOLGI PROTEIN GMX33"/>
    <property type="match status" value="1"/>
</dbReference>
<dbReference type="GO" id="GO:0043001">
    <property type="term" value="P:Golgi to plasma membrane protein transport"/>
    <property type="evidence" value="ECO:0007669"/>
    <property type="project" value="TreeGrafter"/>
</dbReference>
<dbReference type="RefSeq" id="WP_152215093.1">
    <property type="nucleotide sequence ID" value="NZ_JBAQYD010000349.1"/>
</dbReference>
<evidence type="ECO:0000313" key="5">
    <source>
        <dbReference type="EMBL" id="KAB7741119.1"/>
    </source>
</evidence>
<comment type="caution">
    <text evidence="5">The sequence shown here is derived from an EMBL/GenBank/DDBJ whole genome shotgun (WGS) entry which is preliminary data.</text>
</comment>
<dbReference type="Pfam" id="PF05719">
    <property type="entry name" value="GPP34"/>
    <property type="match status" value="1"/>
</dbReference>
<reference evidence="5 6" key="1">
    <citation type="submission" date="2019-09" db="EMBL/GenBank/DDBJ databases">
        <title>Parvibaculum sedimenti sp. nov., isolated from sediment.</title>
        <authorList>
            <person name="Wang Y."/>
        </authorList>
    </citation>
    <scope>NUCLEOTIDE SEQUENCE [LARGE SCALE GENOMIC DNA]</scope>
    <source>
        <strain evidence="5 6">HXT-9</strain>
    </source>
</reference>
<dbReference type="GO" id="GO:0005829">
    <property type="term" value="C:cytosol"/>
    <property type="evidence" value="ECO:0007669"/>
    <property type="project" value="TreeGrafter"/>
</dbReference>
<evidence type="ECO:0000256" key="1">
    <source>
        <dbReference type="ARBA" id="ARBA00004255"/>
    </source>
</evidence>
<keyword evidence="3" id="KW-0446">Lipid-binding</keyword>
<dbReference type="GO" id="GO:0006890">
    <property type="term" value="P:retrograde vesicle-mediated transport, Golgi to endoplasmic reticulum"/>
    <property type="evidence" value="ECO:0007669"/>
    <property type="project" value="TreeGrafter"/>
</dbReference>
<dbReference type="Gene3D" id="1.10.3630.10">
    <property type="entry name" value="yeast vps74-n-term truncation variant domain like"/>
    <property type="match status" value="1"/>
</dbReference>
<sequence length="217" mass="24514">MLTVPEEFLLLTVKDEDGGFVDIPHEAVSAGFIGAAIMELALENRIDSDLDRIWIVDKTPTGEACVDLILSQVAAPDFDLSAAKLIDQLVFYGTQVREMALERLCEKKILAKEEGRILWFLKARRYPVVDGKEIREVKIRLLEILLRDELPDPRDVCLLSLADTCGIIRQIVPASELHRAQERIATLAKMDLIGQNVTRYINIFQEAVAYASYTWPM</sequence>
<dbReference type="InterPro" id="IPR008628">
    <property type="entry name" value="GPP34-like"/>
</dbReference>
<dbReference type="EMBL" id="WESC01000004">
    <property type="protein sequence ID" value="KAB7741119.1"/>
    <property type="molecule type" value="Genomic_DNA"/>
</dbReference>
<gene>
    <name evidence="5" type="ORF">F2P47_05040</name>
</gene>
<proteinExistence type="predicted"/>
<evidence type="ECO:0008006" key="7">
    <source>
        <dbReference type="Google" id="ProtNLM"/>
    </source>
</evidence>
<keyword evidence="4" id="KW-0472">Membrane</keyword>
<dbReference type="PANTHER" id="PTHR12704:SF2">
    <property type="entry name" value="GOLGI PHOSPHOPROTEIN 3 HOMOLOG SAURON"/>
    <property type="match status" value="1"/>
</dbReference>
<dbReference type="GO" id="GO:0012505">
    <property type="term" value="C:endomembrane system"/>
    <property type="evidence" value="ECO:0007669"/>
    <property type="project" value="UniProtKB-ARBA"/>
</dbReference>
<dbReference type="GO" id="GO:0048194">
    <property type="term" value="P:Golgi vesicle budding"/>
    <property type="evidence" value="ECO:0007669"/>
    <property type="project" value="TreeGrafter"/>
</dbReference>
<dbReference type="GO" id="GO:0007030">
    <property type="term" value="P:Golgi organization"/>
    <property type="evidence" value="ECO:0007669"/>
    <property type="project" value="TreeGrafter"/>
</dbReference>
<keyword evidence="2" id="KW-0333">Golgi apparatus</keyword>
<evidence type="ECO:0000256" key="4">
    <source>
        <dbReference type="ARBA" id="ARBA00023136"/>
    </source>
</evidence>
<dbReference type="InterPro" id="IPR038261">
    <property type="entry name" value="GPP34-like_sf"/>
</dbReference>
<organism evidence="5 6">
    <name type="scientific">Parvibaculum sedimenti</name>
    <dbReference type="NCBI Taxonomy" id="2608632"/>
    <lineage>
        <taxon>Bacteria</taxon>
        <taxon>Pseudomonadati</taxon>
        <taxon>Pseudomonadota</taxon>
        <taxon>Alphaproteobacteria</taxon>
        <taxon>Hyphomicrobiales</taxon>
        <taxon>Parvibaculaceae</taxon>
        <taxon>Parvibaculum</taxon>
    </lineage>
</organism>
<comment type="subcellular location">
    <subcellularLocation>
        <location evidence="1">Golgi apparatus membrane</location>
        <topology evidence="1">Peripheral membrane protein</topology>
        <orientation evidence="1">Cytoplasmic side</orientation>
    </subcellularLocation>
</comment>
<dbReference type="GO" id="GO:0070273">
    <property type="term" value="F:phosphatidylinositol-4-phosphate binding"/>
    <property type="evidence" value="ECO:0007669"/>
    <property type="project" value="InterPro"/>
</dbReference>
<keyword evidence="6" id="KW-1185">Reference proteome</keyword>
<protein>
    <recommendedName>
        <fullName evidence="7">GPP34 family phosphoprotein</fullName>
    </recommendedName>
</protein>
<evidence type="ECO:0000256" key="2">
    <source>
        <dbReference type="ARBA" id="ARBA00023034"/>
    </source>
</evidence>